<dbReference type="EC" id="4.1.1.112" evidence="10"/>
<evidence type="ECO:0000256" key="10">
    <source>
        <dbReference type="RuleBase" id="RU004338"/>
    </source>
</evidence>
<dbReference type="GO" id="GO:0047443">
    <property type="term" value="F:4-hydroxy-4-methyl-2-oxoglutarate aldolase activity"/>
    <property type="evidence" value="ECO:0007669"/>
    <property type="project" value="UniProtKB-EC"/>
</dbReference>
<dbReference type="GO" id="GO:0008428">
    <property type="term" value="F:ribonuclease inhibitor activity"/>
    <property type="evidence" value="ECO:0007669"/>
    <property type="project" value="InterPro"/>
</dbReference>
<dbReference type="EMBL" id="JABZEO010000027">
    <property type="protein sequence ID" value="NVZ11588.1"/>
    <property type="molecule type" value="Genomic_DNA"/>
</dbReference>
<dbReference type="Gene3D" id="3.50.30.40">
    <property type="entry name" value="Ribonuclease E inhibitor RraA/RraA-like"/>
    <property type="match status" value="1"/>
</dbReference>
<evidence type="ECO:0000256" key="1">
    <source>
        <dbReference type="ARBA" id="ARBA00001342"/>
    </source>
</evidence>
<name>A0A850RE08_9GAMM</name>
<dbReference type="SUPFAM" id="SSF89562">
    <property type="entry name" value="RraA-like"/>
    <property type="match status" value="1"/>
</dbReference>
<dbReference type="GO" id="GO:0008948">
    <property type="term" value="F:oxaloacetate decarboxylase activity"/>
    <property type="evidence" value="ECO:0007669"/>
    <property type="project" value="UniProtKB-EC"/>
</dbReference>
<dbReference type="Proteomes" id="UP000592294">
    <property type="component" value="Unassembled WGS sequence"/>
</dbReference>
<comment type="catalytic activity">
    <reaction evidence="1 10">
        <text>4-hydroxy-4-methyl-2-oxoglutarate = 2 pyruvate</text>
        <dbReference type="Rhea" id="RHEA:22748"/>
        <dbReference type="ChEBI" id="CHEBI:15361"/>
        <dbReference type="ChEBI" id="CHEBI:58276"/>
        <dbReference type="EC" id="4.1.3.17"/>
    </reaction>
</comment>
<dbReference type="NCBIfam" id="TIGR01935">
    <property type="entry name" value="NOT-MenG"/>
    <property type="match status" value="1"/>
</dbReference>
<dbReference type="PANTHER" id="PTHR33254:SF4">
    <property type="entry name" value="4-HYDROXY-4-METHYL-2-OXOGLUTARATE ALDOLASE 3-RELATED"/>
    <property type="match status" value="1"/>
</dbReference>
<feature type="binding site" evidence="9">
    <location>
        <begin position="75"/>
        <end position="78"/>
    </location>
    <ligand>
        <name>substrate</name>
    </ligand>
</feature>
<dbReference type="InterPro" id="IPR036704">
    <property type="entry name" value="RraA/RraA-like_sf"/>
</dbReference>
<evidence type="ECO:0000256" key="3">
    <source>
        <dbReference type="ARBA" id="ARBA00008621"/>
    </source>
</evidence>
<dbReference type="InterPro" id="IPR010203">
    <property type="entry name" value="RraA"/>
</dbReference>
<comment type="caution">
    <text evidence="11">The sequence shown here is derived from an EMBL/GenBank/DDBJ whole genome shotgun (WGS) entry which is preliminary data.</text>
</comment>
<evidence type="ECO:0000256" key="4">
    <source>
        <dbReference type="ARBA" id="ARBA00011233"/>
    </source>
</evidence>
<evidence type="ECO:0000256" key="6">
    <source>
        <dbReference type="ARBA" id="ARBA00023239"/>
    </source>
</evidence>
<dbReference type="RefSeq" id="WP_176978280.1">
    <property type="nucleotide sequence ID" value="NZ_JABZEO010000027.1"/>
</dbReference>
<dbReference type="NCBIfam" id="NF006875">
    <property type="entry name" value="PRK09372.1"/>
    <property type="match status" value="1"/>
</dbReference>
<evidence type="ECO:0000256" key="7">
    <source>
        <dbReference type="ARBA" id="ARBA00025046"/>
    </source>
</evidence>
<dbReference type="AlphaFoldDB" id="A0A850RE08"/>
<evidence type="ECO:0000256" key="8">
    <source>
        <dbReference type="ARBA" id="ARBA00047973"/>
    </source>
</evidence>
<keyword evidence="9" id="KW-0460">Magnesium</keyword>
<evidence type="ECO:0000256" key="2">
    <source>
        <dbReference type="ARBA" id="ARBA00001968"/>
    </source>
</evidence>
<evidence type="ECO:0000313" key="11">
    <source>
        <dbReference type="EMBL" id="NVZ11588.1"/>
    </source>
</evidence>
<comment type="catalytic activity">
    <reaction evidence="8 10">
        <text>oxaloacetate + H(+) = pyruvate + CO2</text>
        <dbReference type="Rhea" id="RHEA:15641"/>
        <dbReference type="ChEBI" id="CHEBI:15361"/>
        <dbReference type="ChEBI" id="CHEBI:15378"/>
        <dbReference type="ChEBI" id="CHEBI:16452"/>
        <dbReference type="ChEBI" id="CHEBI:16526"/>
        <dbReference type="EC" id="4.1.1.112"/>
    </reaction>
</comment>
<keyword evidence="6 10" id="KW-0456">Lyase</keyword>
<dbReference type="InterPro" id="IPR005493">
    <property type="entry name" value="RraA/RraA-like"/>
</dbReference>
<keyword evidence="12" id="KW-1185">Reference proteome</keyword>
<evidence type="ECO:0000256" key="5">
    <source>
        <dbReference type="ARBA" id="ARBA00022723"/>
    </source>
</evidence>
<comment type="cofactor">
    <cofactor evidence="9">
        <name>Mg(2+)</name>
        <dbReference type="ChEBI" id="CHEBI:18420"/>
    </cofactor>
</comment>
<comment type="similarity">
    <text evidence="3 10">Belongs to the class II aldolase/RraA-like family.</text>
</comment>
<comment type="function">
    <text evidence="7 10">Catalyzes the aldol cleavage of 4-hydroxy-4-methyl-2-oxoglutarate (HMG) into 2 molecules of pyruvate. Also contains a secondary oxaloacetate (OAA) decarboxylase activity due to the common pyruvate enolate transition state formed following C-C bond cleavage in the retro-aldol and decarboxylation reactions.</text>
</comment>
<organism evidence="11 12">
    <name type="scientific">Allochromatium humboldtianum</name>
    <dbReference type="NCBI Taxonomy" id="504901"/>
    <lineage>
        <taxon>Bacteria</taxon>
        <taxon>Pseudomonadati</taxon>
        <taxon>Pseudomonadota</taxon>
        <taxon>Gammaproteobacteria</taxon>
        <taxon>Chromatiales</taxon>
        <taxon>Chromatiaceae</taxon>
        <taxon>Allochromatium</taxon>
    </lineage>
</organism>
<evidence type="ECO:0000256" key="9">
    <source>
        <dbReference type="PIRSR" id="PIRSR605493-1"/>
    </source>
</evidence>
<dbReference type="Pfam" id="PF03737">
    <property type="entry name" value="RraA-like"/>
    <property type="match status" value="1"/>
</dbReference>
<reference evidence="11 12" key="1">
    <citation type="submission" date="2020-06" db="EMBL/GenBank/DDBJ databases">
        <title>Whole-genome sequence of Allochromatium humboldtianum DSM 21881, type strain.</title>
        <authorList>
            <person name="Kyndt J.A."/>
            <person name="Meyer T.E."/>
        </authorList>
    </citation>
    <scope>NUCLEOTIDE SEQUENCE [LARGE SCALE GENOMIC DNA]</scope>
    <source>
        <strain evidence="11 12">DSM 21881</strain>
    </source>
</reference>
<comment type="subunit">
    <text evidence="4 10">Homotrimer.</text>
</comment>
<sequence length="158" mass="17074">MTFKTADLYDRYGDELQTCEPIFRDFGGMSRFHGPIVTVKCFEDNSFVKSTLAEPGAGRVLVVDAGGSRRCAMLGDLIAASAVEQGWAGVVLFGCVRDTVEIGQMPLGVKALASIPRKSERRGEGQRDIPVTFAGVRFAPGDHIYCDEDGILVADRAL</sequence>
<protein>
    <recommendedName>
        <fullName evidence="10">4-hydroxy-4-methyl-2-oxoglutarate aldolase</fullName>
        <shortName evidence="10">HMG aldolase</shortName>
        <ecNumber evidence="10">4.1.1.112</ecNumber>
        <ecNumber evidence="10">4.1.3.17</ecNumber>
    </recommendedName>
    <alternativeName>
        <fullName evidence="10">Oxaloacetate decarboxylase</fullName>
    </alternativeName>
</protein>
<dbReference type="GO" id="GO:0046872">
    <property type="term" value="F:metal ion binding"/>
    <property type="evidence" value="ECO:0007669"/>
    <property type="project" value="UniProtKB-KW"/>
</dbReference>
<feature type="binding site" evidence="9">
    <location>
        <position position="98"/>
    </location>
    <ligand>
        <name>Mg(2+)</name>
        <dbReference type="ChEBI" id="CHEBI:18420"/>
    </ligand>
</feature>
<gene>
    <name evidence="11" type="primary">rraA</name>
    <name evidence="11" type="ORF">HW932_20270</name>
</gene>
<dbReference type="GO" id="GO:0051252">
    <property type="term" value="P:regulation of RNA metabolic process"/>
    <property type="evidence" value="ECO:0007669"/>
    <property type="project" value="InterPro"/>
</dbReference>
<accession>A0A850RE08</accession>
<feature type="binding site" evidence="9">
    <location>
        <position position="97"/>
    </location>
    <ligand>
        <name>substrate</name>
    </ligand>
</feature>
<dbReference type="EC" id="4.1.3.17" evidence="10"/>
<evidence type="ECO:0000313" key="12">
    <source>
        <dbReference type="Proteomes" id="UP000592294"/>
    </source>
</evidence>
<dbReference type="CDD" id="cd16841">
    <property type="entry name" value="RraA_family"/>
    <property type="match status" value="1"/>
</dbReference>
<keyword evidence="5 9" id="KW-0479">Metal-binding</keyword>
<proteinExistence type="inferred from homology"/>
<comment type="cofactor">
    <cofactor evidence="2 10">
        <name>a divalent metal cation</name>
        <dbReference type="ChEBI" id="CHEBI:60240"/>
    </cofactor>
</comment>
<dbReference type="PANTHER" id="PTHR33254">
    <property type="entry name" value="4-HYDROXY-4-METHYL-2-OXOGLUTARATE ALDOLASE 3-RELATED"/>
    <property type="match status" value="1"/>
</dbReference>